<organism evidence="2 3">
    <name type="scientific">Amycolatopsis alkalitolerans</name>
    <dbReference type="NCBI Taxonomy" id="2547244"/>
    <lineage>
        <taxon>Bacteria</taxon>
        <taxon>Bacillati</taxon>
        <taxon>Actinomycetota</taxon>
        <taxon>Actinomycetes</taxon>
        <taxon>Pseudonocardiales</taxon>
        <taxon>Pseudonocardiaceae</taxon>
        <taxon>Amycolatopsis</taxon>
    </lineage>
</organism>
<name>A0A5C4M029_9PSEU</name>
<feature type="region of interest" description="Disordered" evidence="1">
    <location>
        <begin position="1"/>
        <end position="110"/>
    </location>
</feature>
<protein>
    <submittedName>
        <fullName evidence="2">Plasmid stabilization protein</fullName>
    </submittedName>
</protein>
<dbReference type="EMBL" id="VDFW01000018">
    <property type="protein sequence ID" value="TNC23766.1"/>
    <property type="molecule type" value="Genomic_DNA"/>
</dbReference>
<feature type="compositionally biased region" description="Basic and acidic residues" evidence="1">
    <location>
        <begin position="7"/>
        <end position="35"/>
    </location>
</feature>
<evidence type="ECO:0000313" key="2">
    <source>
        <dbReference type="EMBL" id="TNC23766.1"/>
    </source>
</evidence>
<sequence length="110" mass="12662">MPQQAWNEKRERQYESIKSSQKERGASERRAEEIAARTVNKNRARSGESRQQSQTSLRDKSPQERGGHRSGKRLGPGGPTKEQLYNEARKRNIRGRSTMTKKQLQQALGR</sequence>
<dbReference type="AlphaFoldDB" id="A0A5C4M029"/>
<dbReference type="RefSeq" id="WP_139098406.1">
    <property type="nucleotide sequence ID" value="NZ_VDFW01000018.1"/>
</dbReference>
<gene>
    <name evidence="2" type="ORF">FG385_20645</name>
</gene>
<keyword evidence="3" id="KW-1185">Reference proteome</keyword>
<dbReference type="Proteomes" id="UP000305546">
    <property type="component" value="Unassembled WGS sequence"/>
</dbReference>
<evidence type="ECO:0000256" key="1">
    <source>
        <dbReference type="SAM" id="MobiDB-lite"/>
    </source>
</evidence>
<evidence type="ECO:0000313" key="3">
    <source>
        <dbReference type="Proteomes" id="UP000305546"/>
    </source>
</evidence>
<comment type="caution">
    <text evidence="2">The sequence shown here is derived from an EMBL/GenBank/DDBJ whole genome shotgun (WGS) entry which is preliminary data.</text>
</comment>
<dbReference type="OrthoDB" id="8759311at2"/>
<accession>A0A5C4M029</accession>
<reference evidence="2 3" key="1">
    <citation type="submission" date="2019-06" db="EMBL/GenBank/DDBJ databases">
        <title>Amycolatopsis alkalitolerans sp. nov., isolated from Gastrodia elata Blume.</title>
        <authorList>
            <person name="Narsing Rao M.P."/>
            <person name="Li W.J."/>
        </authorList>
    </citation>
    <scope>NUCLEOTIDE SEQUENCE [LARGE SCALE GENOMIC DNA]</scope>
    <source>
        <strain evidence="2 3">SYSUP0005</strain>
    </source>
</reference>
<proteinExistence type="predicted"/>
<feature type="compositionally biased region" description="Basic and acidic residues" evidence="1">
    <location>
        <begin position="57"/>
        <end position="67"/>
    </location>
</feature>
<feature type="compositionally biased region" description="Polar residues" evidence="1">
    <location>
        <begin position="95"/>
        <end position="110"/>
    </location>
</feature>